<dbReference type="STRING" id="530564.Psta_4645"/>
<keyword evidence="3" id="KW-1185">Reference proteome</keyword>
<dbReference type="AlphaFoldDB" id="D2R7V6"/>
<evidence type="ECO:0000256" key="1">
    <source>
        <dbReference type="SAM" id="MobiDB-lite"/>
    </source>
</evidence>
<dbReference type="SUPFAM" id="SSF48452">
    <property type="entry name" value="TPR-like"/>
    <property type="match status" value="1"/>
</dbReference>
<proteinExistence type="predicted"/>
<name>D2R7V6_PIRSD</name>
<dbReference type="SMART" id="SM00028">
    <property type="entry name" value="TPR"/>
    <property type="match status" value="2"/>
</dbReference>
<reference evidence="2 3" key="1">
    <citation type="journal article" date="2009" name="Stand. Genomic Sci.">
        <title>Complete genome sequence of Pirellula staleyi type strain (ATCC 27377).</title>
        <authorList>
            <person name="Clum A."/>
            <person name="Tindall B.J."/>
            <person name="Sikorski J."/>
            <person name="Ivanova N."/>
            <person name="Mavrommatis K."/>
            <person name="Lucas S."/>
            <person name="Glavina del Rio T."/>
            <person name="Nolan M."/>
            <person name="Chen F."/>
            <person name="Tice H."/>
            <person name="Pitluck S."/>
            <person name="Cheng J.F."/>
            <person name="Chertkov O."/>
            <person name="Brettin T."/>
            <person name="Han C."/>
            <person name="Detter J.C."/>
            <person name="Kuske C."/>
            <person name="Bruce D."/>
            <person name="Goodwin L."/>
            <person name="Ovchinikova G."/>
            <person name="Pati A."/>
            <person name="Mikhailova N."/>
            <person name="Chen A."/>
            <person name="Palaniappan K."/>
            <person name="Land M."/>
            <person name="Hauser L."/>
            <person name="Chang Y.J."/>
            <person name="Jeffries C.D."/>
            <person name="Chain P."/>
            <person name="Rohde M."/>
            <person name="Goker M."/>
            <person name="Bristow J."/>
            <person name="Eisen J.A."/>
            <person name="Markowitz V."/>
            <person name="Hugenholtz P."/>
            <person name="Kyrpides N.C."/>
            <person name="Klenk H.P."/>
            <person name="Lapidus A."/>
        </authorList>
    </citation>
    <scope>NUCLEOTIDE SEQUENCE [LARGE SCALE GENOMIC DNA]</scope>
    <source>
        <strain evidence="3">ATCC 27377 / DSM 6068 / ICPB 4128</strain>
    </source>
</reference>
<gene>
    <name evidence="2" type="ordered locus">Psta_4645</name>
</gene>
<dbReference type="Gene3D" id="1.25.40.10">
    <property type="entry name" value="Tetratricopeptide repeat domain"/>
    <property type="match status" value="1"/>
</dbReference>
<dbReference type="Proteomes" id="UP000001887">
    <property type="component" value="Chromosome"/>
</dbReference>
<dbReference type="eggNOG" id="COG0457">
    <property type="taxonomic scope" value="Bacteria"/>
</dbReference>
<dbReference type="KEGG" id="psl:Psta_4645"/>
<accession>D2R7V6</accession>
<dbReference type="InterPro" id="IPR011990">
    <property type="entry name" value="TPR-like_helical_dom_sf"/>
</dbReference>
<sequence length="453" mass="49706">MPTPSNKPSGPKAGGRDPARAHTIAERRALQDKYLRAVQLRNGSRKQIEQALQLLQSCMMEDPGNLLYVQGTIDTAAQLVPMRWQFLARFRRWILLGEVEKAAQDPRQLLALAPRVAELAMDHVPTLLSLAMAAAEVDLAVVGALYARAAQRAAEGDAKLEAEVASTLRKLGLFDDAAGSLPIAIRHDLAPRVPVSNSPAPPHTRDEYLTRAEQLVSAEQFDEAQRVLAEAQSAHGSDLAIRHAAEEVILAKSRHRLSLAKLEHESAPGEITAKLVAELAADLAREEIRVFGSRAERHPGDRSHALRLGEALARAGNHRQAITWLETASLDPAQKALAQTLLGESLQSLKLFEKAVASYRLAVAASEPHLRDINYSKESTWARCRYRLAVLLAAMNSEREALDLLEEVARLQPGYKQTSGHLDKLRLICHKEEFPHSQSAAADRAANVPREDS</sequence>
<dbReference type="InterPro" id="IPR019734">
    <property type="entry name" value="TPR_rpt"/>
</dbReference>
<evidence type="ECO:0000313" key="2">
    <source>
        <dbReference type="EMBL" id="ADB19287.1"/>
    </source>
</evidence>
<evidence type="ECO:0000313" key="3">
    <source>
        <dbReference type="Proteomes" id="UP000001887"/>
    </source>
</evidence>
<dbReference type="EMBL" id="CP001848">
    <property type="protein sequence ID" value="ADB19287.1"/>
    <property type="molecule type" value="Genomic_DNA"/>
</dbReference>
<dbReference type="HOGENOM" id="CLU_603896_0_0_0"/>
<protein>
    <submittedName>
        <fullName evidence="2">TPR repeat-containing protein</fullName>
    </submittedName>
</protein>
<feature type="region of interest" description="Disordered" evidence="1">
    <location>
        <begin position="1"/>
        <end position="20"/>
    </location>
</feature>
<organism evidence="2 3">
    <name type="scientific">Pirellula staleyi (strain ATCC 27377 / DSM 6068 / ICPB 4128)</name>
    <name type="common">Pirella staleyi</name>
    <dbReference type="NCBI Taxonomy" id="530564"/>
    <lineage>
        <taxon>Bacteria</taxon>
        <taxon>Pseudomonadati</taxon>
        <taxon>Planctomycetota</taxon>
        <taxon>Planctomycetia</taxon>
        <taxon>Pirellulales</taxon>
        <taxon>Pirellulaceae</taxon>
        <taxon>Pirellula</taxon>
    </lineage>
</organism>